<evidence type="ECO:0000313" key="2">
    <source>
        <dbReference type="EMBL" id="KAH9842075.1"/>
    </source>
</evidence>
<feature type="compositionally biased region" description="Polar residues" evidence="1">
    <location>
        <begin position="71"/>
        <end position="80"/>
    </location>
</feature>
<keyword evidence="2" id="KW-0413">Isomerase</keyword>
<feature type="region of interest" description="Disordered" evidence="1">
    <location>
        <begin position="32"/>
        <end position="92"/>
    </location>
</feature>
<keyword evidence="3" id="KW-1185">Reference proteome</keyword>
<reference evidence="2 3" key="2">
    <citation type="journal article" date="2021" name="Curr. Genet.">
        <title>Genetic response to nitrogen starvation in the aggressive Eucalyptus foliar pathogen Teratosphaeria destructans.</title>
        <authorList>
            <person name="Havenga M."/>
            <person name="Wingfield B.D."/>
            <person name="Wingfield M.J."/>
            <person name="Dreyer L.L."/>
            <person name="Roets F."/>
            <person name="Aylward J."/>
        </authorList>
    </citation>
    <scope>NUCLEOTIDE SEQUENCE [LARGE SCALE GENOMIC DNA]</scope>
    <source>
        <strain evidence="2">CMW44962</strain>
    </source>
</reference>
<feature type="compositionally biased region" description="Basic and acidic residues" evidence="1">
    <location>
        <begin position="32"/>
        <end position="43"/>
    </location>
</feature>
<accession>A0A9W7W5E5</accession>
<evidence type="ECO:0000313" key="3">
    <source>
        <dbReference type="Proteomes" id="UP001138500"/>
    </source>
</evidence>
<comment type="caution">
    <text evidence="2">The sequence shown here is derived from an EMBL/GenBank/DDBJ whole genome shotgun (WGS) entry which is preliminary data.</text>
</comment>
<dbReference type="GO" id="GO:0016853">
    <property type="term" value="F:isomerase activity"/>
    <property type="evidence" value="ECO:0007669"/>
    <property type="project" value="UniProtKB-KW"/>
</dbReference>
<reference evidence="2 3" key="1">
    <citation type="journal article" date="2018" name="IMA Fungus">
        <title>IMA Genome-F 10: Nine draft genome sequences of Claviceps purpurea s.lat., including C. arundinis, C. humidiphila, and C. cf. spartinae, pseudomolecules for the pitch canker pathogen Fusarium circinatum, draft genome of Davidsoniella eucalypti, Grosmannia galeiformis, Quambalaria eucalypti, and Teratosphaeria destructans.</title>
        <authorList>
            <person name="Wingfield B.D."/>
            <person name="Liu M."/>
            <person name="Nguyen H.D."/>
            <person name="Lane F.A."/>
            <person name="Morgan S.W."/>
            <person name="De Vos L."/>
            <person name="Wilken P.M."/>
            <person name="Duong T.A."/>
            <person name="Aylward J."/>
            <person name="Coetzee M.P."/>
            <person name="Dadej K."/>
            <person name="De Beer Z.W."/>
            <person name="Findlay W."/>
            <person name="Havenga M."/>
            <person name="Kolarik M."/>
            <person name="Menzies J.G."/>
            <person name="Naidoo K."/>
            <person name="Pochopski O."/>
            <person name="Shoukouhi P."/>
            <person name="Santana Q.C."/>
            <person name="Seifert K.A."/>
            <person name="Soal N."/>
            <person name="Steenkamp E.T."/>
            <person name="Tatham C.T."/>
            <person name="van der Nest M.A."/>
            <person name="Wingfield M.J."/>
        </authorList>
    </citation>
    <scope>NUCLEOTIDE SEQUENCE [LARGE SCALE GENOMIC DNA]</scope>
    <source>
        <strain evidence="2">CMW44962</strain>
    </source>
</reference>
<name>A0A9W7W5E5_9PEZI</name>
<proteinExistence type="predicted"/>
<sequence>MAPKNSTIQITSSVDIDNETLHEKIVDHTTGKVKTVDKQDPHSTSRTTTVASNPVKYETKGTEPPKLTSGHALQSTSTQRDPAAEGLDTSAL</sequence>
<dbReference type="Proteomes" id="UP001138500">
    <property type="component" value="Unassembled WGS sequence"/>
</dbReference>
<dbReference type="AlphaFoldDB" id="A0A9W7W5E5"/>
<evidence type="ECO:0000256" key="1">
    <source>
        <dbReference type="SAM" id="MobiDB-lite"/>
    </source>
</evidence>
<dbReference type="EMBL" id="RIBY02000480">
    <property type="protein sequence ID" value="KAH9842075.1"/>
    <property type="molecule type" value="Genomic_DNA"/>
</dbReference>
<protein>
    <submittedName>
        <fullName evidence="2">Ribose 5-phosphate isomerase B</fullName>
    </submittedName>
</protein>
<gene>
    <name evidence="2" type="ORF">Tdes44962_MAKER07735</name>
</gene>
<organism evidence="2 3">
    <name type="scientific">Teratosphaeria destructans</name>
    <dbReference type="NCBI Taxonomy" id="418781"/>
    <lineage>
        <taxon>Eukaryota</taxon>
        <taxon>Fungi</taxon>
        <taxon>Dikarya</taxon>
        <taxon>Ascomycota</taxon>
        <taxon>Pezizomycotina</taxon>
        <taxon>Dothideomycetes</taxon>
        <taxon>Dothideomycetidae</taxon>
        <taxon>Mycosphaerellales</taxon>
        <taxon>Teratosphaeriaceae</taxon>
        <taxon>Teratosphaeria</taxon>
    </lineage>
</organism>